<dbReference type="Proteomes" id="UP000194948">
    <property type="component" value="Chromosome"/>
</dbReference>
<sequence length="107" mass="13326">MFFLDEEKLKINYTRARQELEEQEQDIKAYRKKGEQLFEESRKSLYYYLQDFAIDDEPLNQALREFAQREEEYLEILSEERKAIIQKQEDVDEKYYRDLRKLIEENK</sequence>
<organism evidence="2 3">
    <name type="scientific">Candidatus Enterococcus palustris</name>
    <dbReference type="NCBI Taxonomy" id="1834189"/>
    <lineage>
        <taxon>Bacteria</taxon>
        <taxon>Bacillati</taxon>
        <taxon>Bacillota</taxon>
        <taxon>Bacilli</taxon>
        <taxon>Lactobacillales</taxon>
        <taxon>Enterococcaceae</taxon>
        <taxon>Enterococcus</taxon>
    </lineage>
</organism>
<name>A0AAQ3WC36_9ENTE</name>
<dbReference type="EMBL" id="CP147244">
    <property type="protein sequence ID" value="WYK02119.1"/>
    <property type="molecule type" value="Genomic_DNA"/>
</dbReference>
<gene>
    <name evidence="2" type="ORF">A5821_003262</name>
</gene>
<keyword evidence="3" id="KW-1185">Reference proteome</keyword>
<reference evidence="3" key="1">
    <citation type="submission" date="2017-05" db="EMBL/GenBank/DDBJ databases">
        <title>The Genome Sequence of EEnterococcus faecalis 9F2_4866.</title>
        <authorList>
            <consortium name="The Broad Institute Genomics Platform"/>
            <consortium name="The Broad Institute Genomic Center for Infectious Diseases"/>
            <person name="Earl A."/>
            <person name="Manson A."/>
            <person name="Schwartman J."/>
            <person name="Gilmore M."/>
            <person name="Abouelleil A."/>
            <person name="Cao P."/>
            <person name="Chapman S."/>
            <person name="Cusick C."/>
            <person name="Shea T."/>
            <person name="Young S."/>
            <person name="Neafsey D."/>
            <person name="Nusbaum C."/>
            <person name="Birren B."/>
        </authorList>
    </citation>
    <scope>NUCLEOTIDE SEQUENCE [LARGE SCALE GENOMIC DNA]</scope>
    <source>
        <strain evidence="3">7F3_DIV0205</strain>
    </source>
</reference>
<feature type="coiled-coil region" evidence="1">
    <location>
        <begin position="6"/>
        <end position="40"/>
    </location>
</feature>
<evidence type="ECO:0000313" key="3">
    <source>
        <dbReference type="Proteomes" id="UP000194948"/>
    </source>
</evidence>
<accession>A0AAQ3WC36</accession>
<evidence type="ECO:0000256" key="1">
    <source>
        <dbReference type="SAM" id="Coils"/>
    </source>
</evidence>
<dbReference type="AlphaFoldDB" id="A0AAQ3WC36"/>
<protein>
    <submittedName>
        <fullName evidence="2">Uncharacterized protein</fullName>
    </submittedName>
</protein>
<reference evidence="2 3" key="2">
    <citation type="submission" date="2024-03" db="EMBL/GenBank/DDBJ databases">
        <title>The Genome Sequence of Enterococcus sp. DIV0205d.</title>
        <authorList>
            <consortium name="The Broad Institute Genomics Platform"/>
            <consortium name="The Broad Institute Microbial Omics Core"/>
            <consortium name="The Broad Institute Genomic Center for Infectious Diseases"/>
            <person name="Earl A."/>
            <person name="Manson A."/>
            <person name="Gilmore M."/>
            <person name="Schwartman J."/>
            <person name="Shea T."/>
            <person name="Abouelleil A."/>
            <person name="Cao P."/>
            <person name="Chapman S."/>
            <person name="Cusick C."/>
            <person name="Young S."/>
            <person name="Neafsey D."/>
            <person name="Nusbaum C."/>
            <person name="Birren B."/>
        </authorList>
    </citation>
    <scope>NUCLEOTIDE SEQUENCE [LARGE SCALE GENOMIC DNA]</scope>
    <source>
        <strain evidence="2 3">7F3_DIV0205</strain>
    </source>
</reference>
<proteinExistence type="predicted"/>
<evidence type="ECO:0000313" key="2">
    <source>
        <dbReference type="EMBL" id="WYK02119.1"/>
    </source>
</evidence>
<keyword evidence="1" id="KW-0175">Coiled coil</keyword>